<dbReference type="CDD" id="cd06502">
    <property type="entry name" value="TA_like"/>
    <property type="match status" value="1"/>
</dbReference>
<comment type="subunit">
    <text evidence="3">Homotetramer.</text>
</comment>
<gene>
    <name evidence="8" type="primary">ltaE</name>
    <name evidence="8" type="ORF">NNL22_11125</name>
</gene>
<protein>
    <submittedName>
        <fullName evidence="8">Low-specificity L-threonine aldolase</fullName>
        <ecNumber evidence="8">4.1.2.48</ecNumber>
    </submittedName>
</protein>
<dbReference type="GO" id="GO:0006567">
    <property type="term" value="P:L-threonine catabolic process"/>
    <property type="evidence" value="ECO:0007669"/>
    <property type="project" value="TreeGrafter"/>
</dbReference>
<dbReference type="InterPro" id="IPR015424">
    <property type="entry name" value="PyrdxlP-dep_Trfase"/>
</dbReference>
<dbReference type="GO" id="GO:0005829">
    <property type="term" value="C:cytosol"/>
    <property type="evidence" value="ECO:0007669"/>
    <property type="project" value="TreeGrafter"/>
</dbReference>
<dbReference type="GO" id="GO:0008732">
    <property type="term" value="F:L-allo-threonine aldolase activity"/>
    <property type="evidence" value="ECO:0007669"/>
    <property type="project" value="TreeGrafter"/>
</dbReference>
<dbReference type="KEGG" id="asem:NNL22_11125"/>
<comment type="cofactor">
    <cofactor evidence="1">
        <name>pyridoxal 5'-phosphate</name>
        <dbReference type="ChEBI" id="CHEBI:597326"/>
    </cofactor>
</comment>
<evidence type="ECO:0000313" key="9">
    <source>
        <dbReference type="Proteomes" id="UP001164472"/>
    </source>
</evidence>
<evidence type="ECO:0000256" key="2">
    <source>
        <dbReference type="ARBA" id="ARBA00006966"/>
    </source>
</evidence>
<evidence type="ECO:0000256" key="6">
    <source>
        <dbReference type="PIRSR" id="PIRSR017617-1"/>
    </source>
</evidence>
<name>A0A9E8HIZ8_9ALTE</name>
<dbReference type="EC" id="4.1.2.48" evidence="8"/>
<dbReference type="Pfam" id="PF01212">
    <property type="entry name" value="Beta_elim_lyase"/>
    <property type="match status" value="1"/>
</dbReference>
<dbReference type="NCBIfam" id="NF041359">
    <property type="entry name" value="GntG_guanitoxin"/>
    <property type="match status" value="1"/>
</dbReference>
<dbReference type="FunFam" id="3.40.640.10:FF:000030">
    <property type="entry name" value="Low-specificity L-threonine aldolase"/>
    <property type="match status" value="1"/>
</dbReference>
<evidence type="ECO:0000256" key="3">
    <source>
        <dbReference type="ARBA" id="ARBA00011881"/>
    </source>
</evidence>
<dbReference type="AlphaFoldDB" id="A0A9E8HIZ8"/>
<evidence type="ECO:0000256" key="1">
    <source>
        <dbReference type="ARBA" id="ARBA00001933"/>
    </source>
</evidence>
<organism evidence="8 9">
    <name type="scientific">Alkalimarinus sediminis</name>
    <dbReference type="NCBI Taxonomy" id="1632866"/>
    <lineage>
        <taxon>Bacteria</taxon>
        <taxon>Pseudomonadati</taxon>
        <taxon>Pseudomonadota</taxon>
        <taxon>Gammaproteobacteria</taxon>
        <taxon>Alteromonadales</taxon>
        <taxon>Alteromonadaceae</taxon>
        <taxon>Alkalimarinus</taxon>
    </lineage>
</organism>
<dbReference type="NCBIfam" id="NF007825">
    <property type="entry name" value="PRK10534.1"/>
    <property type="match status" value="1"/>
</dbReference>
<dbReference type="Gene3D" id="3.90.1150.10">
    <property type="entry name" value="Aspartate Aminotransferase, domain 1"/>
    <property type="match status" value="1"/>
</dbReference>
<dbReference type="Proteomes" id="UP001164472">
    <property type="component" value="Chromosome"/>
</dbReference>
<keyword evidence="9" id="KW-1185">Reference proteome</keyword>
<sequence>MIDFRSDTVTHPSPEMRAFMANARVGDDVFGDDPTVNALEMRVAKLLGLESAMLVPSGTQSNLIALLTHCGRGDEYIVGQDYHTYKYEAGGAASLGSIQPQPLAVSGDGTLDLDMVKKTIKPNDFHFAKTRLLALENTHSGKIISNDYLNQASRLARDNGLYFHLDGARVFNAAVAQNISVKEITSQFDSVSVCCSKGLGAPIGSLLCGSESFINTARRWRKMVGGGMRQAGILAAAIDFALSHNIERLKDDHDNARYLAELLSTVPSIRVESPHTNMLYIELENAEVGAELQQALATRGILISSGRRVRLVTHLDIDMAAIERFVAEVKTIL</sequence>
<keyword evidence="4" id="KW-0663">Pyridoxal phosphate</keyword>
<dbReference type="PIRSF" id="PIRSF017617">
    <property type="entry name" value="Thr_aldolase"/>
    <property type="match status" value="1"/>
</dbReference>
<dbReference type="InterPro" id="IPR015422">
    <property type="entry name" value="PyrdxlP-dep_Trfase_small"/>
</dbReference>
<dbReference type="SUPFAM" id="SSF53383">
    <property type="entry name" value="PLP-dependent transferases"/>
    <property type="match status" value="1"/>
</dbReference>
<dbReference type="GO" id="GO:0006545">
    <property type="term" value="P:glycine biosynthetic process"/>
    <property type="evidence" value="ECO:0007669"/>
    <property type="project" value="TreeGrafter"/>
</dbReference>
<evidence type="ECO:0000259" key="7">
    <source>
        <dbReference type="Pfam" id="PF01212"/>
    </source>
</evidence>
<dbReference type="InterPro" id="IPR023603">
    <property type="entry name" value="Low_specificity_L-TA-like"/>
</dbReference>
<evidence type="ECO:0000313" key="8">
    <source>
        <dbReference type="EMBL" id="UZW73591.1"/>
    </source>
</evidence>
<dbReference type="Gene3D" id="3.40.640.10">
    <property type="entry name" value="Type I PLP-dependent aspartate aminotransferase-like (Major domain)"/>
    <property type="match status" value="1"/>
</dbReference>
<dbReference type="EMBL" id="CP101527">
    <property type="protein sequence ID" value="UZW73591.1"/>
    <property type="molecule type" value="Genomic_DNA"/>
</dbReference>
<feature type="modified residue" description="N6-(pyridoxal phosphate)lysine" evidence="6">
    <location>
        <position position="197"/>
    </location>
</feature>
<feature type="domain" description="Aromatic amino acid beta-eliminating lyase/threonine aldolase" evidence="7">
    <location>
        <begin position="3"/>
        <end position="284"/>
    </location>
</feature>
<dbReference type="RefSeq" id="WP_251809732.1">
    <property type="nucleotide sequence ID" value="NZ_CP101527.1"/>
</dbReference>
<comment type="similarity">
    <text evidence="2">Belongs to the threonine aldolase family.</text>
</comment>
<dbReference type="PANTHER" id="PTHR48097:SF9">
    <property type="entry name" value="L-THREONINE ALDOLASE"/>
    <property type="match status" value="1"/>
</dbReference>
<dbReference type="InterPro" id="IPR015421">
    <property type="entry name" value="PyrdxlP-dep_Trfase_major"/>
</dbReference>
<keyword evidence="5 8" id="KW-0456">Lyase</keyword>
<dbReference type="PANTHER" id="PTHR48097">
    <property type="entry name" value="L-THREONINE ALDOLASE-RELATED"/>
    <property type="match status" value="1"/>
</dbReference>
<reference evidence="8" key="1">
    <citation type="submission" date="2022-07" db="EMBL/GenBank/DDBJ databases">
        <title>Alkalimarinus sp. nov., isolated from gut of a Alitta virens.</title>
        <authorList>
            <person name="Yang A.I."/>
            <person name="Shin N.-R."/>
        </authorList>
    </citation>
    <scope>NUCLEOTIDE SEQUENCE</scope>
    <source>
        <strain evidence="8">FA028</strain>
    </source>
</reference>
<dbReference type="InterPro" id="IPR001597">
    <property type="entry name" value="ArAA_b-elim_lyase/Thr_aldolase"/>
</dbReference>
<accession>A0A9E8HIZ8</accession>
<proteinExistence type="inferred from homology"/>
<evidence type="ECO:0000256" key="4">
    <source>
        <dbReference type="ARBA" id="ARBA00022898"/>
    </source>
</evidence>
<evidence type="ECO:0000256" key="5">
    <source>
        <dbReference type="ARBA" id="ARBA00023239"/>
    </source>
</evidence>